<comment type="similarity">
    <text evidence="2">Belongs to the ATG3 family.</text>
</comment>
<comment type="subcellular location">
    <subcellularLocation>
        <location evidence="1">Cytoplasm</location>
    </subcellularLocation>
</comment>
<evidence type="ECO:0000256" key="3">
    <source>
        <dbReference type="ARBA" id="ARBA00022448"/>
    </source>
</evidence>
<keyword evidence="5" id="KW-0833">Ubl conjugation pathway</keyword>
<keyword evidence="6" id="KW-0653">Protein transport</keyword>
<dbReference type="PANTHER" id="PTHR12866:SF2">
    <property type="entry name" value="UBIQUITIN-LIKE-CONJUGATING ENZYME ATG3"/>
    <property type="match status" value="1"/>
</dbReference>
<comment type="caution">
    <text evidence="8">The sequence shown here is derived from an EMBL/GenBank/DDBJ whole genome shotgun (WGS) entry which is preliminary data.</text>
</comment>
<evidence type="ECO:0000256" key="5">
    <source>
        <dbReference type="ARBA" id="ARBA00022786"/>
    </source>
</evidence>
<name>A0A317Y3Z8_MAIZE</name>
<dbReference type="EMBL" id="NCVQ01000001">
    <property type="protein sequence ID" value="PWZ53380.1"/>
    <property type="molecule type" value="Genomic_DNA"/>
</dbReference>
<dbReference type="PANTHER" id="PTHR12866">
    <property type="entry name" value="UBIQUITIN-LIKE-CONJUGATING ENZYME ATG3"/>
    <property type="match status" value="1"/>
</dbReference>
<evidence type="ECO:0000256" key="1">
    <source>
        <dbReference type="ARBA" id="ARBA00004496"/>
    </source>
</evidence>
<organism evidence="8">
    <name type="scientific">Zea mays</name>
    <name type="common">Maize</name>
    <dbReference type="NCBI Taxonomy" id="4577"/>
    <lineage>
        <taxon>Eukaryota</taxon>
        <taxon>Viridiplantae</taxon>
        <taxon>Streptophyta</taxon>
        <taxon>Embryophyta</taxon>
        <taxon>Tracheophyta</taxon>
        <taxon>Spermatophyta</taxon>
        <taxon>Magnoliopsida</taxon>
        <taxon>Liliopsida</taxon>
        <taxon>Poales</taxon>
        <taxon>Poaceae</taxon>
        <taxon>PACMAD clade</taxon>
        <taxon>Panicoideae</taxon>
        <taxon>Andropogonodae</taxon>
        <taxon>Andropogoneae</taxon>
        <taxon>Tripsacinae</taxon>
        <taxon>Zea</taxon>
    </lineage>
</organism>
<dbReference type="GO" id="GO:0005737">
    <property type="term" value="C:cytoplasm"/>
    <property type="evidence" value="ECO:0007669"/>
    <property type="project" value="UniProtKB-SubCell"/>
</dbReference>
<keyword evidence="3" id="KW-0813">Transport</keyword>
<reference evidence="8" key="1">
    <citation type="journal article" date="2018" name="Nat. Genet.">
        <title>Extensive intraspecific gene order and gene structural variations between Mo17 and other maize genomes.</title>
        <authorList>
            <person name="Sun S."/>
            <person name="Zhou Y."/>
            <person name="Chen J."/>
            <person name="Shi J."/>
            <person name="Zhao H."/>
            <person name="Zhao H."/>
            <person name="Song W."/>
            <person name="Zhang M."/>
            <person name="Cui Y."/>
            <person name="Dong X."/>
            <person name="Liu H."/>
            <person name="Ma X."/>
            <person name="Jiao Y."/>
            <person name="Wang B."/>
            <person name="Wei X."/>
            <person name="Stein J.C."/>
            <person name="Glaubitz J.C."/>
            <person name="Lu F."/>
            <person name="Yu G."/>
            <person name="Liang C."/>
            <person name="Fengler K."/>
            <person name="Li B."/>
            <person name="Rafalski A."/>
            <person name="Schnable P.S."/>
            <person name="Ware D.H."/>
            <person name="Buckler E.S."/>
            <person name="Lai J."/>
        </authorList>
    </citation>
    <scope>NUCLEOTIDE SEQUENCE [LARGE SCALE GENOMIC DNA]</scope>
    <source>
        <tissue evidence="8">Seedling</tissue>
    </source>
</reference>
<dbReference type="Proteomes" id="UP000251960">
    <property type="component" value="Chromosome 1"/>
</dbReference>
<gene>
    <name evidence="8" type="primary">ATG3_2</name>
    <name evidence="8" type="ORF">Zm00014a_016834</name>
</gene>
<evidence type="ECO:0000256" key="6">
    <source>
        <dbReference type="ARBA" id="ARBA00022927"/>
    </source>
</evidence>
<dbReference type="ExpressionAtlas" id="A0A317Y3Z8">
    <property type="expression patterns" value="baseline and differential"/>
</dbReference>
<evidence type="ECO:0000256" key="7">
    <source>
        <dbReference type="ARBA" id="ARBA00023006"/>
    </source>
</evidence>
<dbReference type="Pfam" id="PF03987">
    <property type="entry name" value="Autophagy_act_C"/>
    <property type="match status" value="1"/>
</dbReference>
<keyword evidence="4" id="KW-0963">Cytoplasm</keyword>
<evidence type="ECO:0000256" key="2">
    <source>
        <dbReference type="ARBA" id="ARBA00007683"/>
    </source>
</evidence>
<protein>
    <submittedName>
        <fullName evidence="8">Autophagy-related protein 3</fullName>
    </submittedName>
</protein>
<accession>A0A317Y3Z8</accession>
<evidence type="ECO:0000313" key="8">
    <source>
        <dbReference type="EMBL" id="PWZ53380.1"/>
    </source>
</evidence>
<keyword evidence="7" id="KW-0072">Autophagy</keyword>
<dbReference type="GO" id="GO:0015031">
    <property type="term" value="P:protein transport"/>
    <property type="evidence" value="ECO:0007669"/>
    <property type="project" value="UniProtKB-KW"/>
</dbReference>
<sequence>MQVKQKVYEFYKGTVERVTAPRTVSAFLEKGVLSVPEFILAGDNLVAKCPTWSWEAGDPSKRKPYLPANKQFLVTRNVPCLRRAISVEEEYDAAGAEVVLDEDGEGWLATHGVQEEEEDIPSMDTLDIGRSDGIKSIPSYFSGGKDEEEEDIPDMDTYEDTGDIWLLLNHHTLSQKNQKMTTFFIPEHMMLA</sequence>
<dbReference type="InterPro" id="IPR007135">
    <property type="entry name" value="Atg3/Atg10"/>
</dbReference>
<dbReference type="AlphaFoldDB" id="A0A317Y3Z8"/>
<dbReference type="GO" id="GO:0006914">
    <property type="term" value="P:autophagy"/>
    <property type="evidence" value="ECO:0007669"/>
    <property type="project" value="UniProtKB-KW"/>
</dbReference>
<dbReference type="GO" id="GO:0019787">
    <property type="term" value="F:ubiquitin-like protein transferase activity"/>
    <property type="evidence" value="ECO:0007669"/>
    <property type="project" value="InterPro"/>
</dbReference>
<proteinExistence type="inferred from homology"/>
<evidence type="ECO:0000256" key="4">
    <source>
        <dbReference type="ARBA" id="ARBA00022490"/>
    </source>
</evidence>